<dbReference type="GO" id="GO:0003700">
    <property type="term" value="F:DNA-binding transcription factor activity"/>
    <property type="evidence" value="ECO:0007669"/>
    <property type="project" value="TreeGrafter"/>
</dbReference>
<dbReference type="InterPro" id="IPR010982">
    <property type="entry name" value="Lambda_DNA-bd_dom_sf"/>
</dbReference>
<dbReference type="SUPFAM" id="SSF47413">
    <property type="entry name" value="lambda repressor-like DNA-binding domains"/>
    <property type="match status" value="1"/>
</dbReference>
<protein>
    <recommendedName>
        <fullName evidence="2">HTH cro/C1-type domain-containing protein</fullName>
    </recommendedName>
</protein>
<proteinExistence type="predicted"/>
<organism evidence="3">
    <name type="scientific">virus sp. ctRTq15</name>
    <dbReference type="NCBI Taxonomy" id="2828253"/>
    <lineage>
        <taxon>Viruses</taxon>
    </lineage>
</organism>
<dbReference type="InterPro" id="IPR050807">
    <property type="entry name" value="TransReg_Diox_bact_type"/>
</dbReference>
<dbReference type="Gene3D" id="1.10.260.40">
    <property type="entry name" value="lambda repressor-like DNA-binding domains"/>
    <property type="match status" value="1"/>
</dbReference>
<accession>A0A8S5RB03</accession>
<dbReference type="GO" id="GO:0003677">
    <property type="term" value="F:DNA binding"/>
    <property type="evidence" value="ECO:0007669"/>
    <property type="project" value="UniProtKB-KW"/>
</dbReference>
<dbReference type="CDD" id="cd00093">
    <property type="entry name" value="HTH_XRE"/>
    <property type="match status" value="1"/>
</dbReference>
<dbReference type="PANTHER" id="PTHR46797:SF1">
    <property type="entry name" value="METHYLPHOSPHONATE SYNTHASE"/>
    <property type="match status" value="1"/>
</dbReference>
<dbReference type="InterPro" id="IPR001387">
    <property type="entry name" value="Cro/C1-type_HTH"/>
</dbReference>
<evidence type="ECO:0000259" key="2">
    <source>
        <dbReference type="PROSITE" id="PS50943"/>
    </source>
</evidence>
<feature type="domain" description="HTH cro/C1-type" evidence="2">
    <location>
        <begin position="16"/>
        <end position="70"/>
    </location>
</feature>
<reference evidence="3" key="1">
    <citation type="journal article" date="2021" name="Proc. Natl. Acad. Sci. U.S.A.">
        <title>A Catalog of Tens of Thousands of Viruses from Human Metagenomes Reveals Hidden Associations with Chronic Diseases.</title>
        <authorList>
            <person name="Tisza M.J."/>
            <person name="Buck C.B."/>
        </authorList>
    </citation>
    <scope>NUCLEOTIDE SEQUENCE</scope>
    <source>
        <strain evidence="3">CtRTq15</strain>
    </source>
</reference>
<evidence type="ECO:0000313" key="3">
    <source>
        <dbReference type="EMBL" id="DAE28249.1"/>
    </source>
</evidence>
<sequence>MLLYICREVRSVNERIKALRKELKMSQDVFAEKLGLTKNYISLVENGNRNLSEQSIKVLCSILNVNEEWLRTGNGKMFKSRTREQEIGAFVNEVMELNDDSFEKKLVSALARLEPKDWECLESIAKKLLDEK</sequence>
<dbReference type="PANTHER" id="PTHR46797">
    <property type="entry name" value="HTH-TYPE TRANSCRIPTIONAL REGULATOR"/>
    <property type="match status" value="1"/>
</dbReference>
<keyword evidence="1" id="KW-0238">DNA-binding</keyword>
<evidence type="ECO:0000256" key="1">
    <source>
        <dbReference type="ARBA" id="ARBA00023125"/>
    </source>
</evidence>
<dbReference type="Pfam" id="PF01381">
    <property type="entry name" value="HTH_3"/>
    <property type="match status" value="1"/>
</dbReference>
<dbReference type="SMART" id="SM00530">
    <property type="entry name" value="HTH_XRE"/>
    <property type="match status" value="1"/>
</dbReference>
<name>A0A8S5RB03_9VIRU</name>
<dbReference type="PROSITE" id="PS50943">
    <property type="entry name" value="HTH_CROC1"/>
    <property type="match status" value="1"/>
</dbReference>
<dbReference type="EMBL" id="BK059084">
    <property type="protein sequence ID" value="DAE28249.1"/>
    <property type="molecule type" value="Genomic_DNA"/>
</dbReference>